<keyword evidence="2" id="KW-1185">Reference proteome</keyword>
<evidence type="ECO:0000313" key="1">
    <source>
        <dbReference type="EMBL" id="OWY94095.1"/>
    </source>
</evidence>
<dbReference type="OrthoDB" id="121814at2759"/>
<sequence length="89" mass="10425">QEPPSRKTLQAVHALQYGLLVVATDVSGAVSYVQCQFCQYFGREMGCRRERKRTQNCRRYKPHYYVEHNENVQCKASINVLVSRQKQVF</sequence>
<accession>A0A225UM52</accession>
<dbReference type="EMBL" id="NBNE01014930">
    <property type="protein sequence ID" value="OWY94095.1"/>
    <property type="molecule type" value="Genomic_DNA"/>
</dbReference>
<protein>
    <submittedName>
        <fullName evidence="1">Uncharacterized protein</fullName>
    </submittedName>
</protein>
<proteinExistence type="predicted"/>
<feature type="non-terminal residue" evidence="1">
    <location>
        <position position="1"/>
    </location>
</feature>
<dbReference type="STRING" id="4795.A0A225UM52"/>
<dbReference type="PANTHER" id="PTHR37067:SF3">
    <property type="entry name" value="PX DOMAIN-CONTAINING PROTEIN"/>
    <property type="match status" value="1"/>
</dbReference>
<dbReference type="PANTHER" id="PTHR37067">
    <property type="entry name" value="PX DOMAIN-CONTAINING PROTEIN"/>
    <property type="match status" value="1"/>
</dbReference>
<name>A0A225UM52_9STRA</name>
<organism evidence="1 2">
    <name type="scientific">Phytophthora megakarya</name>
    <dbReference type="NCBI Taxonomy" id="4795"/>
    <lineage>
        <taxon>Eukaryota</taxon>
        <taxon>Sar</taxon>
        <taxon>Stramenopiles</taxon>
        <taxon>Oomycota</taxon>
        <taxon>Peronosporomycetes</taxon>
        <taxon>Peronosporales</taxon>
        <taxon>Peronosporaceae</taxon>
        <taxon>Phytophthora</taxon>
    </lineage>
</organism>
<gene>
    <name evidence="1" type="ORF">PHMEG_00036274</name>
</gene>
<dbReference type="AlphaFoldDB" id="A0A225UM52"/>
<comment type="caution">
    <text evidence="1">The sequence shown here is derived from an EMBL/GenBank/DDBJ whole genome shotgun (WGS) entry which is preliminary data.</text>
</comment>
<evidence type="ECO:0000313" key="2">
    <source>
        <dbReference type="Proteomes" id="UP000198211"/>
    </source>
</evidence>
<reference evidence="2" key="1">
    <citation type="submission" date="2017-03" db="EMBL/GenBank/DDBJ databases">
        <title>Phytopthora megakarya and P. palmivora, two closely related causual agents of cacao black pod achieved similar genome size and gene model numbers by different mechanisms.</title>
        <authorList>
            <person name="Ali S."/>
            <person name="Shao J."/>
            <person name="Larry D.J."/>
            <person name="Kronmiller B."/>
            <person name="Shen D."/>
            <person name="Strem M.D."/>
            <person name="Melnick R.L."/>
            <person name="Guiltinan M.J."/>
            <person name="Tyler B.M."/>
            <person name="Meinhardt L.W."/>
            <person name="Bailey B.A."/>
        </authorList>
    </citation>
    <scope>NUCLEOTIDE SEQUENCE [LARGE SCALE GENOMIC DNA]</scope>
    <source>
        <strain evidence="2">zdho120</strain>
    </source>
</reference>
<dbReference type="Proteomes" id="UP000198211">
    <property type="component" value="Unassembled WGS sequence"/>
</dbReference>